<feature type="coiled-coil region" evidence="1">
    <location>
        <begin position="701"/>
        <end position="745"/>
    </location>
</feature>
<dbReference type="Proteomes" id="UP000237682">
    <property type="component" value="Unassembled WGS sequence"/>
</dbReference>
<dbReference type="InterPro" id="IPR038734">
    <property type="entry name" value="YhaN_AAA"/>
</dbReference>
<dbReference type="Gene3D" id="3.40.50.300">
    <property type="entry name" value="P-loop containing nucleotide triphosphate hydrolases"/>
    <property type="match status" value="2"/>
</dbReference>
<feature type="domain" description="YhaN AAA" evidence="2">
    <location>
        <begin position="1"/>
        <end position="205"/>
    </location>
</feature>
<evidence type="ECO:0000313" key="3">
    <source>
        <dbReference type="EMBL" id="PRH88704.1"/>
    </source>
</evidence>
<evidence type="ECO:0000256" key="1">
    <source>
        <dbReference type="SAM" id="Coils"/>
    </source>
</evidence>
<dbReference type="PANTHER" id="PTHR41259:SF1">
    <property type="entry name" value="DOUBLE-STRAND BREAK REPAIR RAD50 ATPASE, PUTATIVE-RELATED"/>
    <property type="match status" value="1"/>
</dbReference>
<dbReference type="InterPro" id="IPR027417">
    <property type="entry name" value="P-loop_NTPase"/>
</dbReference>
<feature type="coiled-coil region" evidence="1">
    <location>
        <begin position="281"/>
        <end position="308"/>
    </location>
</feature>
<keyword evidence="1" id="KW-0175">Coiled coil</keyword>
<comment type="caution">
    <text evidence="3">The sequence shown here is derived from an EMBL/GenBank/DDBJ whole genome shotgun (WGS) entry which is preliminary data.</text>
</comment>
<accession>A0A2S9QH83</accession>
<feature type="coiled-coil region" evidence="1">
    <location>
        <begin position="483"/>
        <end position="517"/>
    </location>
</feature>
<feature type="coiled-coil region" evidence="1">
    <location>
        <begin position="635"/>
        <end position="665"/>
    </location>
</feature>
<dbReference type="EMBL" id="PUEJ01000002">
    <property type="protein sequence ID" value="PRH88704.1"/>
    <property type="molecule type" value="Genomic_DNA"/>
</dbReference>
<organism evidence="3 4">
    <name type="scientific">Labrys okinawensis</name>
    <dbReference type="NCBI Taxonomy" id="346911"/>
    <lineage>
        <taxon>Bacteria</taxon>
        <taxon>Pseudomonadati</taxon>
        <taxon>Pseudomonadota</taxon>
        <taxon>Alphaproteobacteria</taxon>
        <taxon>Hyphomicrobiales</taxon>
        <taxon>Xanthobacteraceae</taxon>
        <taxon>Labrys</taxon>
    </lineage>
</organism>
<reference evidence="3 4" key="1">
    <citation type="submission" date="2018-02" db="EMBL/GenBank/DDBJ databases">
        <title>Whole genome sequencing of endophytic bacterium.</title>
        <authorList>
            <person name="Eedara R."/>
            <person name="Podile A.R."/>
        </authorList>
    </citation>
    <scope>NUCLEOTIDE SEQUENCE [LARGE SCALE GENOMIC DNA]</scope>
    <source>
        <strain evidence="3 4">RP1T</strain>
    </source>
</reference>
<dbReference type="SUPFAM" id="SSF52540">
    <property type="entry name" value="P-loop containing nucleoside triphosphate hydrolases"/>
    <property type="match status" value="1"/>
</dbReference>
<gene>
    <name evidence="3" type="ORF">C5L14_05625</name>
</gene>
<dbReference type="Pfam" id="PF13514">
    <property type="entry name" value="AAA_27"/>
    <property type="match status" value="1"/>
</dbReference>
<feature type="coiled-coil region" evidence="1">
    <location>
        <begin position="384"/>
        <end position="418"/>
    </location>
</feature>
<protein>
    <recommendedName>
        <fullName evidence="2">YhaN AAA domain-containing protein</fullName>
    </recommendedName>
</protein>
<dbReference type="PANTHER" id="PTHR41259">
    <property type="entry name" value="DOUBLE-STRAND BREAK REPAIR RAD50 ATPASE, PUTATIVE-RELATED"/>
    <property type="match status" value="1"/>
</dbReference>
<dbReference type="AlphaFoldDB" id="A0A2S9QH83"/>
<sequence>MKLTRLDLDRYGPFTGARLDFRPDADLHIVYGPNEAGKSSALSAITDLLYGFEPRSPANFRHRYEDLKVGAEMQRADGGSLRFWRRKRLKNSLTDAEDAPLDDGLLEPLLSGISREVFLAAFGLDQAGLREGARQMLAAEGEVGESLFAAASGLKTLVSVRAGLESEADGLFGARRSNKRAFYEAQERYDQARRALREQSLRADDVRALETEIEAGEARARALAEQLRQAGIRRARIDRVRRVAPLLARIGKAETALAAVEARPDLPDGFAAEIETALARAETGREAMARLAREVEDAERALAAISVDDDVLAAGEAITALNEERAALAKAMLDLPRREAEAREIADDLDELARRLGQKDRAALSALSPDDLALERIRVLAERRREIEREAGESARAAERARETIEGLQRKMAAVRASADPSPLRQRLKAMQPALAEAGAIEEQEGELARRRALQQERLARLSPAVKDEHKLWAWREPSEEEIGRAERSLAALENTAREQEAEVRRLREALAEADALLAEGGGRDGLIDDAMLARERAERDALFEAVVSEPSAAAASAYRKIVAAVDDLADRRLAQAEHLARREVARRTRDRDAAALARAEAGIAARLHESEQAWQAWQALFAPLGCTAEAPAAMRRFLVELARLREERQALRDLELKIERGQRRLAGERPGLEALAAEIGIAAASAQSLPSLVRLIEDGLAALELGAREARSLADQLEASRAELARAEKSREAAETARAATQSDWAAALAVLGLAPGASPQEAAKASELWIAVQGKLAQLGSLEHRIASILDDRTTFAQRAASLVDRLPSEASGEPAETALDLMAALTAARDAAIRRRTARESLDRYRDALAKAEAAERGHDEAVAGLAAKAGCETADLAALAADLTLRAGLERELAAARAELSGQGDGLEEAALRTEAAEIGIDEAAGESEAVQAELNGLIEADKQAALALGELRRRREAIEREAGAAGAAQALEDARSDLARITRDYLVLKTASLLLEAGLERQLRSEQGPLIARAGGLFATITAGGFSGIATLYDEADRLRLAARRPDGGTTDIGGLSEGTRDQLYLSLRLAHLEAMAARREVPPFVGDDLVMTFDEERVAAALQVLALKGSGLQKILFTHHRHVMEIARERLGPAVDIVTLDPQNPPES</sequence>
<keyword evidence="4" id="KW-1185">Reference proteome</keyword>
<dbReference type="OrthoDB" id="9764467at2"/>
<name>A0A2S9QH83_9HYPH</name>
<dbReference type="RefSeq" id="WP_105861051.1">
    <property type="nucleotide sequence ID" value="NZ_PUEJ01000002.1"/>
</dbReference>
<evidence type="ECO:0000259" key="2">
    <source>
        <dbReference type="Pfam" id="PF13514"/>
    </source>
</evidence>
<proteinExistence type="predicted"/>
<evidence type="ECO:0000313" key="4">
    <source>
        <dbReference type="Proteomes" id="UP000237682"/>
    </source>
</evidence>